<protein>
    <submittedName>
        <fullName evidence="2">Uncharacterized protein</fullName>
    </submittedName>
</protein>
<organism evidence="2 3">
    <name type="scientific">Suillus luteus UH-Slu-Lm8-n1</name>
    <dbReference type="NCBI Taxonomy" id="930992"/>
    <lineage>
        <taxon>Eukaryota</taxon>
        <taxon>Fungi</taxon>
        <taxon>Dikarya</taxon>
        <taxon>Basidiomycota</taxon>
        <taxon>Agaricomycotina</taxon>
        <taxon>Agaricomycetes</taxon>
        <taxon>Agaricomycetidae</taxon>
        <taxon>Boletales</taxon>
        <taxon>Suillineae</taxon>
        <taxon>Suillaceae</taxon>
        <taxon>Suillus</taxon>
    </lineage>
</organism>
<dbReference type="Proteomes" id="UP000054485">
    <property type="component" value="Unassembled WGS sequence"/>
</dbReference>
<evidence type="ECO:0000313" key="2">
    <source>
        <dbReference type="EMBL" id="KIK37470.1"/>
    </source>
</evidence>
<feature type="compositionally biased region" description="Basic residues" evidence="1">
    <location>
        <begin position="68"/>
        <end position="86"/>
    </location>
</feature>
<dbReference type="EMBL" id="KN835448">
    <property type="protein sequence ID" value="KIK37470.1"/>
    <property type="molecule type" value="Genomic_DNA"/>
</dbReference>
<feature type="compositionally biased region" description="Basic and acidic residues" evidence="1">
    <location>
        <begin position="45"/>
        <end position="55"/>
    </location>
</feature>
<dbReference type="InParanoid" id="A0A0C9ZJ51"/>
<accession>A0A0C9ZJ51</accession>
<dbReference type="AlphaFoldDB" id="A0A0C9ZJ51"/>
<keyword evidence="3" id="KW-1185">Reference proteome</keyword>
<reference evidence="3" key="2">
    <citation type="submission" date="2015-01" db="EMBL/GenBank/DDBJ databases">
        <title>Evolutionary Origins and Diversification of the Mycorrhizal Mutualists.</title>
        <authorList>
            <consortium name="DOE Joint Genome Institute"/>
            <consortium name="Mycorrhizal Genomics Consortium"/>
            <person name="Kohler A."/>
            <person name="Kuo A."/>
            <person name="Nagy L.G."/>
            <person name="Floudas D."/>
            <person name="Copeland A."/>
            <person name="Barry K.W."/>
            <person name="Cichocki N."/>
            <person name="Veneault-Fourrey C."/>
            <person name="LaButti K."/>
            <person name="Lindquist E.A."/>
            <person name="Lipzen A."/>
            <person name="Lundell T."/>
            <person name="Morin E."/>
            <person name="Murat C."/>
            <person name="Riley R."/>
            <person name="Ohm R."/>
            <person name="Sun H."/>
            <person name="Tunlid A."/>
            <person name="Henrissat B."/>
            <person name="Grigoriev I.V."/>
            <person name="Hibbett D.S."/>
            <person name="Martin F."/>
        </authorList>
    </citation>
    <scope>NUCLEOTIDE SEQUENCE [LARGE SCALE GENOMIC DNA]</scope>
    <source>
        <strain evidence="3">UH-Slu-Lm8-n1</strain>
    </source>
</reference>
<proteinExistence type="predicted"/>
<name>A0A0C9ZJ51_9AGAM</name>
<feature type="region of interest" description="Disordered" evidence="1">
    <location>
        <begin position="41"/>
        <end position="86"/>
    </location>
</feature>
<feature type="region of interest" description="Disordered" evidence="1">
    <location>
        <begin position="1"/>
        <end position="21"/>
    </location>
</feature>
<dbReference type="HOGENOM" id="CLU_2499375_0_0_1"/>
<reference evidence="2 3" key="1">
    <citation type="submission" date="2014-04" db="EMBL/GenBank/DDBJ databases">
        <authorList>
            <consortium name="DOE Joint Genome Institute"/>
            <person name="Kuo A."/>
            <person name="Ruytinx J."/>
            <person name="Rineau F."/>
            <person name="Colpaert J."/>
            <person name="Kohler A."/>
            <person name="Nagy L.G."/>
            <person name="Floudas D."/>
            <person name="Copeland A."/>
            <person name="Barry K.W."/>
            <person name="Cichocki N."/>
            <person name="Veneault-Fourrey C."/>
            <person name="LaButti K."/>
            <person name="Lindquist E.A."/>
            <person name="Lipzen A."/>
            <person name="Lundell T."/>
            <person name="Morin E."/>
            <person name="Murat C."/>
            <person name="Sun H."/>
            <person name="Tunlid A."/>
            <person name="Henrissat B."/>
            <person name="Grigoriev I.V."/>
            <person name="Hibbett D.S."/>
            <person name="Martin F."/>
            <person name="Nordberg H.P."/>
            <person name="Cantor M.N."/>
            <person name="Hua S.X."/>
        </authorList>
    </citation>
    <scope>NUCLEOTIDE SEQUENCE [LARGE SCALE GENOMIC DNA]</scope>
    <source>
        <strain evidence="2 3">UH-Slu-Lm8-n1</strain>
    </source>
</reference>
<evidence type="ECO:0000313" key="3">
    <source>
        <dbReference type="Proteomes" id="UP000054485"/>
    </source>
</evidence>
<evidence type="ECO:0000256" key="1">
    <source>
        <dbReference type="SAM" id="MobiDB-lite"/>
    </source>
</evidence>
<sequence length="86" mass="10118">MVDEWPFAKKHPHGSSESTSIDLEDELCCTYASARDLTDYLQPQREAESSSKLTDRWIPGHTNDKMTTTRRKSIYLRRHNRHRIQS</sequence>
<gene>
    <name evidence="2" type="ORF">CY34DRAFT_455516</name>
</gene>